<evidence type="ECO:0000313" key="3">
    <source>
        <dbReference type="EMBL" id="WAZ72541.1"/>
    </source>
</evidence>
<name>A0A5P8AXZ0_9SPIR</name>
<evidence type="ECO:0000313" key="4">
    <source>
        <dbReference type="Proteomes" id="UP001164513"/>
    </source>
</evidence>
<dbReference type="AlphaFoldDB" id="A0A5P8AXZ0"/>
<dbReference type="PROSITE" id="PS51257">
    <property type="entry name" value="PROKAR_LIPOPROTEIN"/>
    <property type="match status" value="1"/>
</dbReference>
<organism evidence="2">
    <name type="scientific">Borrelia miyamotoi</name>
    <dbReference type="NCBI Taxonomy" id="47466"/>
    <lineage>
        <taxon>Bacteria</taxon>
        <taxon>Pseudomonadati</taxon>
        <taxon>Spirochaetota</taxon>
        <taxon>Spirochaetia</taxon>
        <taxon>Spirochaetales</taxon>
        <taxon>Borreliaceae</taxon>
        <taxon>Borrelia</taxon>
    </lineage>
</organism>
<dbReference type="Proteomes" id="UP001164513">
    <property type="component" value="Plasmid pZSt-cp30-5xcp24-1"/>
</dbReference>
<dbReference type="EMBL" id="CP044796">
    <property type="protein sequence ID" value="QFP48628.1"/>
    <property type="molecule type" value="Genomic_DNA"/>
</dbReference>
<evidence type="ECO:0008006" key="5">
    <source>
        <dbReference type="Google" id="ProtNLM"/>
    </source>
</evidence>
<accession>A0A5P8AXZ0</accession>
<geneLocation type="plasmid" evidence="2">
    <name>unnamed</name>
</geneLocation>
<reference evidence="2" key="1">
    <citation type="submission" date="2019-10" db="EMBL/GenBank/DDBJ databases">
        <title>Whole genome sequencing of Borrelia miyamotoi strains isolated in Europe.</title>
        <authorList>
            <person name="Sprong H."/>
            <person name="Azagi T."/>
            <person name="Kuleshov K.V."/>
            <person name="Platonov A.E."/>
            <person name="Hoornstra D."/>
            <person name="Hovius J.W."/>
        </authorList>
    </citation>
    <scope>NUCLEOTIDE SEQUENCE</scope>
    <source>
        <strain evidence="2">NL-IR-1</strain>
        <strain evidence="1">NL-IR-2</strain>
        <plasmid evidence="2">unnamed</plasmid>
    </source>
</reference>
<proteinExistence type="predicted"/>
<keyword evidence="2" id="KW-0614">Plasmid</keyword>
<geneLocation type="plasmid" evidence="3 4">
    <name>pZSt-cp30-5xcp24-1</name>
</geneLocation>
<protein>
    <recommendedName>
        <fullName evidence="5">Lipoprotein</fullName>
    </recommendedName>
</protein>
<dbReference type="EMBL" id="CP114724">
    <property type="protein sequence ID" value="WAZ72541.1"/>
    <property type="molecule type" value="Genomic_DNA"/>
</dbReference>
<evidence type="ECO:0000313" key="1">
    <source>
        <dbReference type="EMBL" id="QFP42500.1"/>
    </source>
</evidence>
<sequence length="215" mass="25608">MQNLMHKKHFFNTTLQLQKALFMLLITFCSCNSDIHKNKLINTDLKKLQSLSNLDYKKRQSLNFLTTTLQDQNILNNAKQEIKNELFTRLRKININYDYKYNERKLIKFFNELDEEKAQELLDRIFTMQNLINTGTHPLFSYKKEGENENDNLSTDQKKDKALNIMKRRICHIFYTYSNNGLSTQTTFAYMMESLDTQDSAYLYVYDTDNSKKIV</sequence>
<reference evidence="3" key="2">
    <citation type="submission" date="2022-12" db="EMBL/GenBank/DDBJ databases">
        <title>B. miyamotoi WGS.</title>
        <authorList>
            <person name="Gabriele M."/>
            <person name="Kuleshov K.V."/>
            <person name="Hepner S."/>
            <person name="Hoornstra D."/>
            <person name="Hovius J.W."/>
            <person name="Platonov A.E."/>
            <person name="Fingerle V."/>
            <person name="Strube C."/>
        </authorList>
    </citation>
    <scope>NUCLEOTIDE SEQUENCE</scope>
    <source>
        <strain evidence="3">ZStruIII14-9</strain>
        <plasmid evidence="3">pZSt-cp30-5xcp24-1</plasmid>
    </source>
</reference>
<evidence type="ECO:0000313" key="2">
    <source>
        <dbReference type="EMBL" id="QFP48628.1"/>
    </source>
</evidence>
<dbReference type="RefSeq" id="WP_152301200.1">
    <property type="nucleotide sequence ID" value="NZ_CP044635.1"/>
</dbReference>
<gene>
    <name evidence="1" type="ORF">F9Y90_05195</name>
    <name evidence="2" type="ORF">F9Y91_05240</name>
    <name evidence="3" type="ORF">O5404_05705</name>
</gene>
<dbReference type="EMBL" id="CP044635">
    <property type="protein sequence ID" value="QFP42500.1"/>
    <property type="molecule type" value="Genomic_DNA"/>
</dbReference>